<proteinExistence type="predicted"/>
<sequence>MALAKLVAWREKDRDWLQSGLKAGLFSLTEMQSRLDRMPKSAPDGGELLRRLSVLAATCRLEFDRGHACSPASRSMTHHDTETRN</sequence>
<dbReference type="EMBL" id="LABZ01000191">
    <property type="protein sequence ID" value="KMO33804.1"/>
    <property type="molecule type" value="Genomic_DNA"/>
</dbReference>
<gene>
    <name evidence="1" type="ORF">VQ03_24475</name>
</gene>
<dbReference type="OrthoDB" id="8005789at2"/>
<organism evidence="1 2">
    <name type="scientific">Methylobacterium tarhaniae</name>
    <dbReference type="NCBI Taxonomy" id="1187852"/>
    <lineage>
        <taxon>Bacteria</taxon>
        <taxon>Pseudomonadati</taxon>
        <taxon>Pseudomonadota</taxon>
        <taxon>Alphaproteobacteria</taxon>
        <taxon>Hyphomicrobiales</taxon>
        <taxon>Methylobacteriaceae</taxon>
        <taxon>Methylobacterium</taxon>
    </lineage>
</organism>
<evidence type="ECO:0000313" key="2">
    <source>
        <dbReference type="Proteomes" id="UP000036449"/>
    </source>
</evidence>
<comment type="caution">
    <text evidence="1">The sequence shown here is derived from an EMBL/GenBank/DDBJ whole genome shotgun (WGS) entry which is preliminary data.</text>
</comment>
<protein>
    <submittedName>
        <fullName evidence="1">Uncharacterized protein</fullName>
    </submittedName>
</protein>
<reference evidence="1 2" key="1">
    <citation type="submission" date="2015-03" db="EMBL/GenBank/DDBJ databases">
        <title>Genome sequencing of Methylobacterium tarhaniae DSM 25844.</title>
        <authorList>
            <person name="Chaudhry V."/>
            <person name="Patil P.B."/>
        </authorList>
    </citation>
    <scope>NUCLEOTIDE SEQUENCE [LARGE SCALE GENOMIC DNA]</scope>
    <source>
        <strain evidence="1 2">DSM 25844</strain>
    </source>
</reference>
<dbReference type="PATRIC" id="fig|1187852.3.peg.2583"/>
<accession>A0A0J6SJJ1</accession>
<dbReference type="AlphaFoldDB" id="A0A0J6SJJ1"/>
<keyword evidence="2" id="KW-1185">Reference proteome</keyword>
<dbReference type="Proteomes" id="UP000036449">
    <property type="component" value="Unassembled WGS sequence"/>
</dbReference>
<evidence type="ECO:0000313" key="1">
    <source>
        <dbReference type="EMBL" id="KMO33804.1"/>
    </source>
</evidence>
<name>A0A0J6SJJ1_9HYPH</name>
<dbReference type="RefSeq" id="WP_048453503.1">
    <property type="nucleotide sequence ID" value="NZ_LABZ01000191.1"/>
</dbReference>